<evidence type="ECO:0000256" key="1">
    <source>
        <dbReference type="SAM" id="MobiDB-lite"/>
    </source>
</evidence>
<accession>A0A2Z6P672</accession>
<feature type="compositionally biased region" description="Basic and acidic residues" evidence="1">
    <location>
        <begin position="1"/>
        <end position="24"/>
    </location>
</feature>
<dbReference type="Proteomes" id="UP000242715">
    <property type="component" value="Unassembled WGS sequence"/>
</dbReference>
<dbReference type="PANTHER" id="PTHR33223:SF10">
    <property type="entry name" value="AMINOTRANSFERASE-LIKE PLANT MOBILE DOMAIN-CONTAINING PROTEIN"/>
    <property type="match status" value="1"/>
</dbReference>
<gene>
    <name evidence="3" type="ORF">TSUD_374520</name>
</gene>
<dbReference type="Pfam" id="PF03732">
    <property type="entry name" value="Retrotrans_gag"/>
    <property type="match status" value="1"/>
</dbReference>
<keyword evidence="4" id="KW-1185">Reference proteome</keyword>
<feature type="region of interest" description="Disordered" evidence="1">
    <location>
        <begin position="485"/>
        <end position="546"/>
    </location>
</feature>
<sequence>MTPGSRGDDYQYRRENSPRREETPTHSPGWSDDEVYKGPLSRQIMDLELPCALQKPPQLGKIFPTTLVEGAMAWYTCLPHGSITSWKDLCKQFTSHFTSSRKHPKTEANLEAVRQGPDETLRSYIERFNKEVVQVDVTDDMKKYLMRKNLCDGTKFKEMVANEKPATWDEILYKAQAYMQFEEETMTDAIRYSRIEDNRPPRDYGHLTEDCIQLKDAIESLIRNGKLKDYVKWKENPRQEKKREDTLEDEPKSSGEMKVAMAIWRPEYFYVPNYLKDTYEPPILNEWEKFPEAMVISGGVFDKHTIGSVKREFEELITTSSGMVVTLGKPKTSSQPLSFYLEDLPEGSANSQIPLLVRAEMTNFDVQRILVDSGSSCDIMYAHLFRTLQLDESHLTPYLGSDLQGFNGETTKPWGYVDLIVTFGHNETATSIKVKFLVVECQFLYQCLIGRTAIADLPAIASTAHLKMKYYTNKRQSYIGPVLEAKKSKTSSEQAETNTKPPPQQPPQNVSLVDLDSRHSKQEHKEEKNLRKEKKEGDTARKENLRPIPDGDFVLILLGEDPSRNLKIGKDVPDLARKQQVACLKDNADLFAWSASEMPGLDPDIVCHQLTVDEAASAVVQRRRRESPEKMEAAEKALSYLILGLAQVSSQVDIIFLLALQVGHSVPELHNLGLELFIPLHELFHLPARPPLIQHHSCLCQPESGSQILGKLGNQLLGTVLQDELFLRAYHRLRVLLHVIPHTIDRGEHESFFLHDSVEVKHEIVSLSLRGRRLHHRRTPLDSDRRGRTAGVVWLEEMTWETAVQAGFFFVTIFLSATILTSSSAKSAILSARTYKRAERKLAIPNKESLASLLVHSSSDLVFTKQGSTLGFPNASFAGTPAFVINFTGWKPAT</sequence>
<dbReference type="AlphaFoldDB" id="A0A2Z6P672"/>
<proteinExistence type="predicted"/>
<dbReference type="PANTHER" id="PTHR33223">
    <property type="entry name" value="CCHC-TYPE DOMAIN-CONTAINING PROTEIN"/>
    <property type="match status" value="1"/>
</dbReference>
<evidence type="ECO:0000313" key="3">
    <source>
        <dbReference type="EMBL" id="GAU50103.1"/>
    </source>
</evidence>
<dbReference type="CDD" id="cd00303">
    <property type="entry name" value="retropepsin_like"/>
    <property type="match status" value="1"/>
</dbReference>
<name>A0A2Z6P672_TRISU</name>
<dbReference type="Gene3D" id="2.40.70.10">
    <property type="entry name" value="Acid Proteases"/>
    <property type="match status" value="1"/>
</dbReference>
<evidence type="ECO:0000313" key="4">
    <source>
        <dbReference type="Proteomes" id="UP000242715"/>
    </source>
</evidence>
<dbReference type="InterPro" id="IPR005162">
    <property type="entry name" value="Retrotrans_gag_dom"/>
</dbReference>
<feature type="region of interest" description="Disordered" evidence="1">
    <location>
        <begin position="1"/>
        <end position="35"/>
    </location>
</feature>
<feature type="domain" description="Retrotransposon gag" evidence="2">
    <location>
        <begin position="61"/>
        <end position="142"/>
    </location>
</feature>
<reference evidence="4" key="1">
    <citation type="journal article" date="2017" name="Front. Plant Sci.">
        <title>Climate Clever Clovers: New Paradigm to Reduce the Environmental Footprint of Ruminants by Breeding Low Methanogenic Forages Utilizing Haplotype Variation.</title>
        <authorList>
            <person name="Kaur P."/>
            <person name="Appels R."/>
            <person name="Bayer P.E."/>
            <person name="Keeble-Gagnere G."/>
            <person name="Wang J."/>
            <person name="Hirakawa H."/>
            <person name="Shirasawa K."/>
            <person name="Vercoe P."/>
            <person name="Stefanova K."/>
            <person name="Durmic Z."/>
            <person name="Nichols P."/>
            <person name="Revell C."/>
            <person name="Isobe S.N."/>
            <person name="Edwards D."/>
            <person name="Erskine W."/>
        </authorList>
    </citation>
    <scope>NUCLEOTIDE SEQUENCE [LARGE SCALE GENOMIC DNA]</scope>
    <source>
        <strain evidence="4">cv. Daliak</strain>
    </source>
</reference>
<feature type="compositionally biased region" description="Basic and acidic residues" evidence="1">
    <location>
        <begin position="515"/>
        <end position="545"/>
    </location>
</feature>
<evidence type="ECO:0000259" key="2">
    <source>
        <dbReference type="Pfam" id="PF03732"/>
    </source>
</evidence>
<dbReference type="InterPro" id="IPR021109">
    <property type="entry name" value="Peptidase_aspartic_dom_sf"/>
</dbReference>
<dbReference type="EMBL" id="DF974691">
    <property type="protein sequence ID" value="GAU50103.1"/>
    <property type="molecule type" value="Genomic_DNA"/>
</dbReference>
<protein>
    <recommendedName>
        <fullName evidence="2">Retrotransposon gag domain-containing protein</fullName>
    </recommendedName>
</protein>
<dbReference type="OrthoDB" id="2919534at2759"/>
<organism evidence="3 4">
    <name type="scientific">Trifolium subterraneum</name>
    <name type="common">Subterranean clover</name>
    <dbReference type="NCBI Taxonomy" id="3900"/>
    <lineage>
        <taxon>Eukaryota</taxon>
        <taxon>Viridiplantae</taxon>
        <taxon>Streptophyta</taxon>
        <taxon>Embryophyta</taxon>
        <taxon>Tracheophyta</taxon>
        <taxon>Spermatophyta</taxon>
        <taxon>Magnoliopsida</taxon>
        <taxon>eudicotyledons</taxon>
        <taxon>Gunneridae</taxon>
        <taxon>Pentapetalae</taxon>
        <taxon>rosids</taxon>
        <taxon>fabids</taxon>
        <taxon>Fabales</taxon>
        <taxon>Fabaceae</taxon>
        <taxon>Papilionoideae</taxon>
        <taxon>50 kb inversion clade</taxon>
        <taxon>NPAAA clade</taxon>
        <taxon>Hologalegina</taxon>
        <taxon>IRL clade</taxon>
        <taxon>Trifolieae</taxon>
        <taxon>Trifolium</taxon>
    </lineage>
</organism>